<name>A0A8D1JWU5_PIG</name>
<feature type="region of interest" description="Disordered" evidence="15">
    <location>
        <begin position="135"/>
        <end position="200"/>
    </location>
</feature>
<sequence length="459" mass="49559">RSCARSASSRRRRPAAPSPGSSSSPRTETRKCRGPGWRGRVGALGLQPEVRGPRCGRESGFVHGPRGCAKVHGCAWEPGIGDWGRGPAALPCSRAHLPPLTHLCGSPRPGAGRPRGREVPACIRGGGSFCPAGGREGKYRAFRPGGRAGRSGRRPPPGEGGGAESPWVPARNTQLIITSRKTPRPRPPETPGLRNPLRAVPPWAPRSALTSPGGFPSLPLRFLHLAIIHEEKALTMEVVRQVKGDLAFLNFQNNLQQTPLHLAVITNQPEIAEALLEAGCDPELRDFRGNTPLHLACEQGCLASVGVLTQPRGTQHLHSILQATNYNGHTCLHLASIHGYLGIVELLVSLGADVNAQEPCNGRTALHLAVDLQNPDLVSLLLKCGADVNRVTYQGYSPYQLTWGRPSTRIQQQLGQLTLENLQMLPESEDEESYDTESEFTEDELPYDDCVLGGQRLTL</sequence>
<dbReference type="GO" id="GO:0005634">
    <property type="term" value="C:nucleus"/>
    <property type="evidence" value="ECO:0007669"/>
    <property type="project" value="UniProtKB-SubCell"/>
</dbReference>
<evidence type="ECO:0000256" key="1">
    <source>
        <dbReference type="ARBA" id="ARBA00004123"/>
    </source>
</evidence>
<dbReference type="PROSITE" id="PS50297">
    <property type="entry name" value="ANK_REP_REGION"/>
    <property type="match status" value="3"/>
</dbReference>
<dbReference type="PANTHER" id="PTHR46680">
    <property type="entry name" value="NF-KAPPA-B INHIBITOR ALPHA"/>
    <property type="match status" value="1"/>
</dbReference>
<keyword evidence="7" id="KW-0832">Ubl conjugation</keyword>
<evidence type="ECO:0000256" key="7">
    <source>
        <dbReference type="ARBA" id="ARBA00022843"/>
    </source>
</evidence>
<keyword evidence="9" id="KW-0539">Nucleus</keyword>
<evidence type="ECO:0000256" key="2">
    <source>
        <dbReference type="ARBA" id="ARBA00004496"/>
    </source>
</evidence>
<evidence type="ECO:0000256" key="6">
    <source>
        <dbReference type="ARBA" id="ARBA00022737"/>
    </source>
</evidence>
<dbReference type="Ensembl" id="ENSSSCT00045017117.1">
    <property type="protein sequence ID" value="ENSSSCP00045011800.1"/>
    <property type="gene ID" value="ENSSSCG00045010107.1"/>
</dbReference>
<feature type="repeat" description="ANK" evidence="14">
    <location>
        <begin position="255"/>
        <end position="287"/>
    </location>
</feature>
<evidence type="ECO:0000256" key="15">
    <source>
        <dbReference type="SAM" id="MobiDB-lite"/>
    </source>
</evidence>
<dbReference type="PANTHER" id="PTHR46680:SF1">
    <property type="entry name" value="NF-KAPPA-B INHIBITOR ALPHA"/>
    <property type="match status" value="1"/>
</dbReference>
<keyword evidence="4" id="KW-1017">Isopeptide bond</keyword>
<gene>
    <name evidence="16" type="primary">NFKBIA</name>
</gene>
<evidence type="ECO:0000256" key="12">
    <source>
        <dbReference type="ARBA" id="ARBA00041987"/>
    </source>
</evidence>
<evidence type="ECO:0000256" key="3">
    <source>
        <dbReference type="ARBA" id="ARBA00022490"/>
    </source>
</evidence>
<reference evidence="16" key="1">
    <citation type="submission" date="2025-05" db="UniProtKB">
        <authorList>
            <consortium name="Ensembl"/>
        </authorList>
    </citation>
    <scope>IDENTIFICATION</scope>
</reference>
<dbReference type="InterPro" id="IPR002110">
    <property type="entry name" value="Ankyrin_rpt"/>
</dbReference>
<dbReference type="Proteomes" id="UP000694571">
    <property type="component" value="Unplaced"/>
</dbReference>
<evidence type="ECO:0000256" key="10">
    <source>
        <dbReference type="ARBA" id="ARBA00038439"/>
    </source>
</evidence>
<evidence type="ECO:0000256" key="5">
    <source>
        <dbReference type="ARBA" id="ARBA00022553"/>
    </source>
</evidence>
<evidence type="ECO:0000256" key="4">
    <source>
        <dbReference type="ARBA" id="ARBA00022499"/>
    </source>
</evidence>
<keyword evidence="3" id="KW-0963">Cytoplasm</keyword>
<dbReference type="Gene3D" id="1.25.40.20">
    <property type="entry name" value="Ankyrin repeat-containing domain"/>
    <property type="match status" value="1"/>
</dbReference>
<feature type="repeat" description="ANK" evidence="14">
    <location>
        <begin position="327"/>
        <end position="359"/>
    </location>
</feature>
<keyword evidence="5" id="KW-0597">Phosphoprotein</keyword>
<dbReference type="PRINTS" id="PR01415">
    <property type="entry name" value="ANKYRIN"/>
</dbReference>
<dbReference type="AlphaFoldDB" id="A0A8D1JWU5"/>
<dbReference type="GO" id="GO:0005829">
    <property type="term" value="C:cytosol"/>
    <property type="evidence" value="ECO:0007669"/>
    <property type="project" value="UniProtKB-ARBA"/>
</dbReference>
<evidence type="ECO:0000256" key="14">
    <source>
        <dbReference type="PROSITE-ProRule" id="PRU00023"/>
    </source>
</evidence>
<dbReference type="SMART" id="SM00248">
    <property type="entry name" value="ANK"/>
    <property type="match status" value="4"/>
</dbReference>
<evidence type="ECO:0000313" key="17">
    <source>
        <dbReference type="Proteomes" id="UP000694571"/>
    </source>
</evidence>
<keyword evidence="8 14" id="KW-0040">ANK repeat</keyword>
<dbReference type="FunFam" id="1.25.40.20:FF:000124">
    <property type="entry name" value="NF-kappa-B inhibitor alpha isoform X2"/>
    <property type="match status" value="1"/>
</dbReference>
<dbReference type="GO" id="GO:0071345">
    <property type="term" value="P:cellular response to cytokine stimulus"/>
    <property type="evidence" value="ECO:0007669"/>
    <property type="project" value="UniProtKB-ARBA"/>
</dbReference>
<evidence type="ECO:0000256" key="13">
    <source>
        <dbReference type="ARBA" id="ARBA00045368"/>
    </source>
</evidence>
<organism evidence="16 17">
    <name type="scientific">Sus scrofa</name>
    <name type="common">Pig</name>
    <dbReference type="NCBI Taxonomy" id="9823"/>
    <lineage>
        <taxon>Eukaryota</taxon>
        <taxon>Metazoa</taxon>
        <taxon>Chordata</taxon>
        <taxon>Craniata</taxon>
        <taxon>Vertebrata</taxon>
        <taxon>Euteleostomi</taxon>
        <taxon>Mammalia</taxon>
        <taxon>Eutheria</taxon>
        <taxon>Laurasiatheria</taxon>
        <taxon>Artiodactyla</taxon>
        <taxon>Suina</taxon>
        <taxon>Suidae</taxon>
        <taxon>Sus</taxon>
    </lineage>
</organism>
<proteinExistence type="inferred from homology"/>
<dbReference type="SUPFAM" id="SSF48403">
    <property type="entry name" value="Ankyrin repeat"/>
    <property type="match status" value="1"/>
</dbReference>
<feature type="repeat" description="ANK" evidence="14">
    <location>
        <begin position="361"/>
        <end position="393"/>
    </location>
</feature>
<comment type="similarity">
    <text evidence="10">Belongs to the NF-kappa-B inhibitor family.</text>
</comment>
<dbReference type="Proteomes" id="UP000694728">
    <property type="component" value="Unplaced"/>
</dbReference>
<dbReference type="InterPro" id="IPR036770">
    <property type="entry name" value="Ankyrin_rpt-contain_sf"/>
</dbReference>
<comment type="function">
    <text evidence="13">Inhibits the activity of dimeric NF-kappa-B/REL complexes by trapping REL (RELA/p65 and NFKB1/p50) dimers in the cytoplasm by masking their nuclear localization signals. On cellular stimulation by immune and pro-inflammatory responses, becomes phosphorylated promoting ubiquitination and degradation, enabling the dimeric RELA to translocate to the nucleus and activate transcription.</text>
</comment>
<dbReference type="PROSITE" id="PS50088">
    <property type="entry name" value="ANK_REPEAT"/>
    <property type="match status" value="3"/>
</dbReference>
<dbReference type="Ensembl" id="ENSSSCT00050008560.1">
    <property type="protein sequence ID" value="ENSSSCP00050003675.1"/>
    <property type="gene ID" value="ENSSSCG00050006268.1"/>
</dbReference>
<accession>A0A8D1JWU5</accession>
<evidence type="ECO:0000256" key="8">
    <source>
        <dbReference type="ARBA" id="ARBA00023043"/>
    </source>
</evidence>
<dbReference type="InterPro" id="IPR051070">
    <property type="entry name" value="NF-kappa-B_inhibitor"/>
</dbReference>
<evidence type="ECO:0000256" key="11">
    <source>
        <dbReference type="ARBA" id="ARBA00041123"/>
    </source>
</evidence>
<keyword evidence="6" id="KW-0677">Repeat</keyword>
<evidence type="ECO:0000313" key="16">
    <source>
        <dbReference type="Ensembl" id="ENSSSCP00050003675.1"/>
    </source>
</evidence>
<comment type="subcellular location">
    <subcellularLocation>
        <location evidence="2">Cytoplasm</location>
    </subcellularLocation>
    <subcellularLocation>
        <location evidence="1">Nucleus</location>
    </subcellularLocation>
</comment>
<evidence type="ECO:0000256" key="9">
    <source>
        <dbReference type="ARBA" id="ARBA00023242"/>
    </source>
</evidence>
<dbReference type="Pfam" id="PF12796">
    <property type="entry name" value="Ank_2"/>
    <property type="match status" value="2"/>
</dbReference>
<feature type="region of interest" description="Disordered" evidence="15">
    <location>
        <begin position="1"/>
        <end position="43"/>
    </location>
</feature>
<protein>
    <recommendedName>
        <fullName evidence="11">NF-kappa-B inhibitor alpha</fullName>
    </recommendedName>
    <alternativeName>
        <fullName evidence="12">I-kappa-B-alpha</fullName>
    </alternativeName>
</protein>